<comment type="caution">
    <text evidence="1">The sequence shown here is derived from an EMBL/GenBank/DDBJ whole genome shotgun (WGS) entry which is preliminary data.</text>
</comment>
<evidence type="ECO:0000313" key="1">
    <source>
        <dbReference type="EMBL" id="MPN09408.1"/>
    </source>
</evidence>
<dbReference type="EMBL" id="VSSQ01055516">
    <property type="protein sequence ID" value="MPN09408.1"/>
    <property type="molecule type" value="Genomic_DNA"/>
</dbReference>
<name>A0A645F4X2_9ZZZZ</name>
<dbReference type="AlphaFoldDB" id="A0A645F4X2"/>
<organism evidence="1">
    <name type="scientific">bioreactor metagenome</name>
    <dbReference type="NCBI Taxonomy" id="1076179"/>
    <lineage>
        <taxon>unclassified sequences</taxon>
        <taxon>metagenomes</taxon>
        <taxon>ecological metagenomes</taxon>
    </lineage>
</organism>
<reference evidence="1" key="1">
    <citation type="submission" date="2019-08" db="EMBL/GenBank/DDBJ databases">
        <authorList>
            <person name="Kucharzyk K."/>
            <person name="Murdoch R.W."/>
            <person name="Higgins S."/>
            <person name="Loffler F."/>
        </authorList>
    </citation>
    <scope>NUCLEOTIDE SEQUENCE</scope>
</reference>
<sequence length="75" mass="8925">MNGTVEEYSEKLDHLYELVESLIPYRNAISPLYKKYAKGGFLEKYRDMQLLKERSSANTFKTIKQKMIENFKVKE</sequence>
<protein>
    <submittedName>
        <fullName evidence="1">Uncharacterized protein</fullName>
    </submittedName>
</protein>
<proteinExistence type="predicted"/>
<accession>A0A645F4X2</accession>
<gene>
    <name evidence="1" type="ORF">SDC9_156698</name>
</gene>